<keyword evidence="3 5" id="KW-0238">DNA-binding</keyword>
<dbReference type="GO" id="GO:0016987">
    <property type="term" value="F:sigma factor activity"/>
    <property type="evidence" value="ECO:0007669"/>
    <property type="project" value="UniProtKB-KW"/>
</dbReference>
<dbReference type="EMBL" id="VIVK01000001">
    <property type="protein sequence ID" value="TWD82613.1"/>
    <property type="molecule type" value="Genomic_DNA"/>
</dbReference>
<accession>A0A561BUZ0</accession>
<dbReference type="InterPro" id="IPR039425">
    <property type="entry name" value="RNA_pol_sigma-70-like"/>
</dbReference>
<organism evidence="8 9">
    <name type="scientific">Kribbella amoyensis</name>
    <dbReference type="NCBI Taxonomy" id="996641"/>
    <lineage>
        <taxon>Bacteria</taxon>
        <taxon>Bacillati</taxon>
        <taxon>Actinomycetota</taxon>
        <taxon>Actinomycetes</taxon>
        <taxon>Propionibacteriales</taxon>
        <taxon>Kribbellaceae</taxon>
        <taxon>Kribbella</taxon>
    </lineage>
</organism>
<dbReference type="InterPro" id="IPR032710">
    <property type="entry name" value="NTF2-like_dom_sf"/>
</dbReference>
<evidence type="ECO:0000313" key="8">
    <source>
        <dbReference type="EMBL" id="TWD82613.1"/>
    </source>
</evidence>
<dbReference type="InterPro" id="IPR013325">
    <property type="entry name" value="RNA_pol_sigma_r2"/>
</dbReference>
<dbReference type="NCBIfam" id="TIGR02937">
    <property type="entry name" value="sigma70-ECF"/>
    <property type="match status" value="1"/>
</dbReference>
<feature type="domain" description="RNA polymerase sigma-70 region 2" evidence="7">
    <location>
        <begin position="12"/>
        <end position="77"/>
    </location>
</feature>
<evidence type="ECO:0000256" key="2">
    <source>
        <dbReference type="ARBA" id="ARBA00023082"/>
    </source>
</evidence>
<evidence type="ECO:0000259" key="7">
    <source>
        <dbReference type="Pfam" id="PF04542"/>
    </source>
</evidence>
<sequence>MSDDFAVRTAPYRRELLAYCYRMSAAAHDAEDLLQETLIRAWRAFDRYDEDRASLRTWLYRIATNTCLTALKSRARRPLPSGLVARSDDPGTPLVRSTEVAWLQPMPDAMVAPDPADPEAVAVRRDSLRLALIAALQYLPAKQRVLEMPPFLTWFRGRDDHLRFVARIFELRGTDWRVFPLAANGQPGIAVYRGDGDGGYALHTLHVFTVTPAGITHNRVFQYDQVFDAFQPAVRSLALVPGEDGGTDLLGRRAGQVKGSGEEPFPRADGRREGQQPVLVDQVRCLQGPHHADAAGDDDVLAFPPGPDPVDQVPVEDGRVGPG</sequence>
<reference evidence="8 9" key="1">
    <citation type="submission" date="2019-06" db="EMBL/GenBank/DDBJ databases">
        <title>Sequencing the genomes of 1000 actinobacteria strains.</title>
        <authorList>
            <person name="Klenk H.-P."/>
        </authorList>
    </citation>
    <scope>NUCLEOTIDE SEQUENCE [LARGE SCALE GENOMIC DNA]</scope>
    <source>
        <strain evidence="8 9">DSM 24683</strain>
    </source>
</reference>
<protein>
    <recommendedName>
        <fullName evidence="5">RNA polymerase sigma factor</fullName>
    </recommendedName>
</protein>
<comment type="caution">
    <text evidence="8">The sequence shown here is derived from an EMBL/GenBank/DDBJ whole genome shotgun (WGS) entry which is preliminary data.</text>
</comment>
<feature type="region of interest" description="Disordered" evidence="6">
    <location>
        <begin position="248"/>
        <end position="323"/>
    </location>
</feature>
<name>A0A561BUZ0_9ACTN</name>
<keyword evidence="1 5" id="KW-0805">Transcription regulation</keyword>
<evidence type="ECO:0000256" key="3">
    <source>
        <dbReference type="ARBA" id="ARBA00023125"/>
    </source>
</evidence>
<dbReference type="AlphaFoldDB" id="A0A561BUZ0"/>
<dbReference type="SUPFAM" id="SSF88946">
    <property type="entry name" value="Sigma2 domain of RNA polymerase sigma factors"/>
    <property type="match status" value="1"/>
</dbReference>
<dbReference type="Gene3D" id="1.10.1740.10">
    <property type="match status" value="1"/>
</dbReference>
<dbReference type="Proteomes" id="UP000318380">
    <property type="component" value="Unassembled WGS sequence"/>
</dbReference>
<dbReference type="PANTHER" id="PTHR43133">
    <property type="entry name" value="RNA POLYMERASE ECF-TYPE SIGMA FACTO"/>
    <property type="match status" value="1"/>
</dbReference>
<dbReference type="GO" id="GO:0006352">
    <property type="term" value="P:DNA-templated transcription initiation"/>
    <property type="evidence" value="ECO:0007669"/>
    <property type="project" value="InterPro"/>
</dbReference>
<evidence type="ECO:0000313" key="9">
    <source>
        <dbReference type="Proteomes" id="UP000318380"/>
    </source>
</evidence>
<dbReference type="Pfam" id="PF04542">
    <property type="entry name" value="Sigma70_r2"/>
    <property type="match status" value="1"/>
</dbReference>
<keyword evidence="4 5" id="KW-0804">Transcription</keyword>
<dbReference type="SUPFAM" id="SSF54427">
    <property type="entry name" value="NTF2-like"/>
    <property type="match status" value="1"/>
</dbReference>
<gene>
    <name evidence="8" type="ORF">FB561_3749</name>
</gene>
<dbReference type="InterPro" id="IPR000838">
    <property type="entry name" value="RNA_pol_sigma70_ECF_CS"/>
</dbReference>
<comment type="similarity">
    <text evidence="5">Belongs to the sigma-70 factor family. ECF subfamily.</text>
</comment>
<evidence type="ECO:0000256" key="5">
    <source>
        <dbReference type="RuleBase" id="RU000716"/>
    </source>
</evidence>
<evidence type="ECO:0000256" key="6">
    <source>
        <dbReference type="SAM" id="MobiDB-lite"/>
    </source>
</evidence>
<proteinExistence type="inferred from homology"/>
<evidence type="ECO:0000256" key="1">
    <source>
        <dbReference type="ARBA" id="ARBA00023015"/>
    </source>
</evidence>
<keyword evidence="9" id="KW-1185">Reference proteome</keyword>
<dbReference type="InterPro" id="IPR014284">
    <property type="entry name" value="RNA_pol_sigma-70_dom"/>
</dbReference>
<dbReference type="InterPro" id="IPR007627">
    <property type="entry name" value="RNA_pol_sigma70_r2"/>
</dbReference>
<keyword evidence="2 5" id="KW-0731">Sigma factor</keyword>
<evidence type="ECO:0000256" key="4">
    <source>
        <dbReference type="ARBA" id="ARBA00023163"/>
    </source>
</evidence>
<dbReference type="PROSITE" id="PS01063">
    <property type="entry name" value="SIGMA70_ECF"/>
    <property type="match status" value="1"/>
</dbReference>
<dbReference type="GO" id="GO:0003677">
    <property type="term" value="F:DNA binding"/>
    <property type="evidence" value="ECO:0007669"/>
    <property type="project" value="UniProtKB-KW"/>
</dbReference>
<dbReference type="PANTHER" id="PTHR43133:SF65">
    <property type="entry name" value="ECF RNA POLYMERASE SIGMA FACTOR SIGG"/>
    <property type="match status" value="1"/>
</dbReference>
<feature type="compositionally biased region" description="Basic and acidic residues" evidence="6">
    <location>
        <begin position="260"/>
        <end position="274"/>
    </location>
</feature>